<protein>
    <recommendedName>
        <fullName evidence="4">DUF3068 domain-containing protein</fullName>
    </recommendedName>
</protein>
<keyword evidence="1" id="KW-0472">Membrane</keyword>
<reference evidence="2 3" key="1">
    <citation type="submission" date="2022-03" db="EMBL/GenBank/DDBJ databases">
        <authorList>
            <person name="He Y."/>
        </authorList>
    </citation>
    <scope>NUCLEOTIDE SEQUENCE [LARGE SCALE GENOMIC DNA]</scope>
    <source>
        <strain evidence="2 3">TK19116</strain>
    </source>
</reference>
<evidence type="ECO:0000313" key="3">
    <source>
        <dbReference type="Proteomes" id="UP001203945"/>
    </source>
</evidence>
<evidence type="ECO:0000313" key="2">
    <source>
        <dbReference type="EMBL" id="MCQ0971981.1"/>
    </source>
</evidence>
<keyword evidence="3" id="KW-1185">Reference proteome</keyword>
<sequence length="260" mass="28101">MLAIVLLSAGIGATRTILTEASVTGITIEFSGAGEAWALPAASICTPLERKRPRTERGNGVCDRRGYSEQSGPLIIAWREGSRVVVQRTDQEQLALTVEGVPGLADTSRIVVDRKTWRSLGALTFTGFAVLGQPVDDGQTDLILNGEYEIRERSPFLASTETIRTGSLRRGETASVVDLRSRVSALQFGVLTFNEEDRAIRVSMVSETGRIGMQLEFYGSVDPIVIAPSWVDRALVSPTILALVSGLVVVSSLLAIPRFR</sequence>
<dbReference type="EMBL" id="JAKZEU010000007">
    <property type="protein sequence ID" value="MCQ0971981.1"/>
    <property type="molecule type" value="Genomic_DNA"/>
</dbReference>
<keyword evidence="1" id="KW-0812">Transmembrane</keyword>
<name>A0ABT1MUU6_9RHOB</name>
<organism evidence="2 3">
    <name type="scientific">Paracoccus albicereus</name>
    <dbReference type="NCBI Taxonomy" id="2922394"/>
    <lineage>
        <taxon>Bacteria</taxon>
        <taxon>Pseudomonadati</taxon>
        <taxon>Pseudomonadota</taxon>
        <taxon>Alphaproteobacteria</taxon>
        <taxon>Rhodobacterales</taxon>
        <taxon>Paracoccaceae</taxon>
        <taxon>Paracoccus</taxon>
    </lineage>
</organism>
<proteinExistence type="predicted"/>
<evidence type="ECO:0008006" key="4">
    <source>
        <dbReference type="Google" id="ProtNLM"/>
    </source>
</evidence>
<comment type="caution">
    <text evidence="2">The sequence shown here is derived from an EMBL/GenBank/DDBJ whole genome shotgun (WGS) entry which is preliminary data.</text>
</comment>
<dbReference type="Proteomes" id="UP001203945">
    <property type="component" value="Unassembled WGS sequence"/>
</dbReference>
<feature type="transmembrane region" description="Helical" evidence="1">
    <location>
        <begin position="235"/>
        <end position="256"/>
    </location>
</feature>
<accession>A0ABT1MUU6</accession>
<evidence type="ECO:0000256" key="1">
    <source>
        <dbReference type="SAM" id="Phobius"/>
    </source>
</evidence>
<gene>
    <name evidence="2" type="ORF">MLD63_16280</name>
</gene>
<keyword evidence="1" id="KW-1133">Transmembrane helix</keyword>